<protein>
    <submittedName>
        <fullName evidence="1">SFRICE_019360</fullName>
    </submittedName>
</protein>
<sequence length="305" mass="34129">MFVNAPTILEKICDLSDLWGNVLFKKEKENNYREEHTLVANDVLYIVTPFIPEGVGRGAHYGTYCHCTMYTHFSQFMLKPRAPTRKAGVGTGWFLVSKSLTLPLASPKAGEVTVPAQKKPIATSARFHPHCSAPFEHSVMFYNLLVDPANFIPPQKKSHLLNLPWTSTNNSRPNIPKSVQPFSSFSETNEHAMLRHQCAGLTGVIPRPQKTDVKQRLRCVSLLPEAQLPPFPIYPIPDSPITLKFLTPKRQRTCNAFGVSDGNGRRRLLNISCSVRESKPLHVARELVAQPSPYKKTPLVSNGHL</sequence>
<dbReference type="EMBL" id="ODYU01009764">
    <property type="protein sequence ID" value="SOQ54415.1"/>
    <property type="molecule type" value="Genomic_DNA"/>
</dbReference>
<evidence type="ECO:0000313" key="1">
    <source>
        <dbReference type="EMBL" id="SOQ54415.1"/>
    </source>
</evidence>
<dbReference type="AlphaFoldDB" id="A0A2H1WMX0"/>
<proteinExistence type="predicted"/>
<accession>A0A2H1WMX0</accession>
<organism evidence="1">
    <name type="scientific">Spodoptera frugiperda</name>
    <name type="common">Fall armyworm</name>
    <dbReference type="NCBI Taxonomy" id="7108"/>
    <lineage>
        <taxon>Eukaryota</taxon>
        <taxon>Metazoa</taxon>
        <taxon>Ecdysozoa</taxon>
        <taxon>Arthropoda</taxon>
        <taxon>Hexapoda</taxon>
        <taxon>Insecta</taxon>
        <taxon>Pterygota</taxon>
        <taxon>Neoptera</taxon>
        <taxon>Endopterygota</taxon>
        <taxon>Lepidoptera</taxon>
        <taxon>Glossata</taxon>
        <taxon>Ditrysia</taxon>
        <taxon>Noctuoidea</taxon>
        <taxon>Noctuidae</taxon>
        <taxon>Amphipyrinae</taxon>
        <taxon>Spodoptera</taxon>
    </lineage>
</organism>
<name>A0A2H1WMX0_SPOFR</name>
<reference evidence="1" key="1">
    <citation type="submission" date="2016-07" db="EMBL/GenBank/DDBJ databases">
        <authorList>
            <person name="Bretaudeau A."/>
        </authorList>
    </citation>
    <scope>NUCLEOTIDE SEQUENCE</scope>
    <source>
        <strain evidence="1">Rice</strain>
        <tissue evidence="1">Whole body</tissue>
    </source>
</reference>
<gene>
    <name evidence="1" type="ORF">SFRICE_019360</name>
</gene>